<evidence type="ECO:0000256" key="1">
    <source>
        <dbReference type="SAM" id="MobiDB-lite"/>
    </source>
</evidence>
<proteinExistence type="predicted"/>
<name>E3LJZ4_CAERE</name>
<dbReference type="InterPro" id="IPR053220">
    <property type="entry name" value="Nematode_rcpt-like_serp_H"/>
</dbReference>
<keyword evidence="2" id="KW-0812">Transmembrane</keyword>
<dbReference type="Proteomes" id="UP000008281">
    <property type="component" value="Unassembled WGS sequence"/>
</dbReference>
<dbReference type="STRING" id="31234.E3LJZ4"/>
<feature type="transmembrane region" description="Helical" evidence="2">
    <location>
        <begin position="29"/>
        <end position="50"/>
    </location>
</feature>
<dbReference type="Pfam" id="PF10318">
    <property type="entry name" value="7TM_GPCR_Srh"/>
    <property type="match status" value="1"/>
</dbReference>
<feature type="transmembrane region" description="Helical" evidence="2">
    <location>
        <begin position="147"/>
        <end position="168"/>
    </location>
</feature>
<dbReference type="OrthoDB" id="5838269at2759"/>
<keyword evidence="2" id="KW-0472">Membrane</keyword>
<organism evidence="4">
    <name type="scientific">Caenorhabditis remanei</name>
    <name type="common">Caenorhabditis vulgaris</name>
    <dbReference type="NCBI Taxonomy" id="31234"/>
    <lineage>
        <taxon>Eukaryota</taxon>
        <taxon>Metazoa</taxon>
        <taxon>Ecdysozoa</taxon>
        <taxon>Nematoda</taxon>
        <taxon>Chromadorea</taxon>
        <taxon>Rhabditida</taxon>
        <taxon>Rhabditina</taxon>
        <taxon>Rhabditomorpha</taxon>
        <taxon>Rhabditoidea</taxon>
        <taxon>Rhabditidae</taxon>
        <taxon>Peloderinae</taxon>
        <taxon>Caenorhabditis</taxon>
    </lineage>
</organism>
<dbReference type="AlphaFoldDB" id="E3LJZ4"/>
<feature type="transmembrane region" description="Helical" evidence="2">
    <location>
        <begin position="116"/>
        <end position="141"/>
    </location>
</feature>
<protein>
    <submittedName>
        <fullName evidence="3">Uncharacterized protein</fullName>
    </submittedName>
</protein>
<sequence length="217" mass="24973">MDQYRNGYYAQNCHPDTFTWFDSWEYPAYFSHSISLIMIPLNIFGGYCILFQTPKKMEGSKLIMFNLHFWTSFLDLLISSLLTPYIFFPAMCGITVGIFSWLQVPIIVQVFLAQCGLVAIPVFIVILPILYCGCAIEWYYYNQAFSNTAVICITFHGMSSTIAILSIYEPYRNYTKSCFSRILRETSSNQTTPKNISVTPKPSNNTNRRPTLFNVQV</sequence>
<evidence type="ECO:0000256" key="2">
    <source>
        <dbReference type="SAM" id="Phobius"/>
    </source>
</evidence>
<dbReference type="PANTHER" id="PTHR22941">
    <property type="entry name" value="SERPENTINE RECEPTOR"/>
    <property type="match status" value="1"/>
</dbReference>
<accession>E3LJZ4</accession>
<gene>
    <name evidence="3" type="ORF">CRE_18758</name>
</gene>
<feature type="region of interest" description="Disordered" evidence="1">
    <location>
        <begin position="190"/>
        <end position="210"/>
    </location>
</feature>
<evidence type="ECO:0000313" key="4">
    <source>
        <dbReference type="Proteomes" id="UP000008281"/>
    </source>
</evidence>
<dbReference type="InParanoid" id="E3LJZ4"/>
<keyword evidence="4" id="KW-1185">Reference proteome</keyword>
<dbReference type="PANTHER" id="PTHR22941:SF7">
    <property type="entry name" value="SERPENTINE RECEPTOR, CLASS H"/>
    <property type="match status" value="1"/>
</dbReference>
<evidence type="ECO:0000313" key="3">
    <source>
        <dbReference type="EMBL" id="EFP00158.1"/>
    </source>
</evidence>
<feature type="transmembrane region" description="Helical" evidence="2">
    <location>
        <begin position="62"/>
        <end position="79"/>
    </location>
</feature>
<reference evidence="3" key="1">
    <citation type="submission" date="2007-07" db="EMBL/GenBank/DDBJ databases">
        <title>PCAP assembly of the Caenorhabditis remanei genome.</title>
        <authorList>
            <consortium name="The Caenorhabditis remanei Sequencing Consortium"/>
            <person name="Wilson R.K."/>
        </authorList>
    </citation>
    <scope>NUCLEOTIDE SEQUENCE [LARGE SCALE GENOMIC DNA]</scope>
    <source>
        <strain evidence="3">PB4641</strain>
    </source>
</reference>
<dbReference type="eggNOG" id="ENOG502TFKU">
    <property type="taxonomic scope" value="Eukaryota"/>
</dbReference>
<dbReference type="HOGENOM" id="CLU_1273318_0_0_1"/>
<dbReference type="InterPro" id="IPR019422">
    <property type="entry name" value="7TM_GPCR_serpentine_rcpt_Srh"/>
</dbReference>
<keyword evidence="2" id="KW-1133">Transmembrane helix</keyword>
<dbReference type="EMBL" id="DS268410">
    <property type="protein sequence ID" value="EFP00158.1"/>
    <property type="molecule type" value="Genomic_DNA"/>
</dbReference>
<feature type="transmembrane region" description="Helical" evidence="2">
    <location>
        <begin position="85"/>
        <end position="104"/>
    </location>
</feature>